<accession>A0ABP1FWM7</accession>
<gene>
    <name evidence="5" type="primary">g5928</name>
    <name evidence="5" type="ORF">VP750_LOCUS5075</name>
</gene>
<name>A0ABP1FWM7_9CHLO</name>
<dbReference type="InterPro" id="IPR002347">
    <property type="entry name" value="SDR_fam"/>
</dbReference>
<evidence type="ECO:0000256" key="2">
    <source>
        <dbReference type="ARBA" id="ARBA00022857"/>
    </source>
</evidence>
<dbReference type="PANTHER" id="PTHR43391:SF14">
    <property type="entry name" value="DEHYDROGENASE_REDUCTASE SDR FAMILY PROTEIN 7-LIKE"/>
    <property type="match status" value="1"/>
</dbReference>
<sequence length="303" mass="33230">MQQRERITEWDERGASLVLEMEFRVALKQGSGLLQPRPFRARPQRSQSHITASLSNGVREGLLEDKWAMITGPGKGIGKAIAVRFAEEGARLVLAGRKADILEEVAEECRQAGSPEVEIFLGDGLEAGDVEDLAENVATRIDILVNNAGMAASGDLQDSLLVGDVDVWERMITLNLITPMRLTRILSPHLAKRKPGYIINIGSQAGLHASKGNAAYAASKWGMTGWSQSSFLELREHDIRVTTLFPHYVQSSMTEGVDIPAERMIKPEDVAEAALLPFRLSELACPTEIMIGNAMPIKSPHKR</sequence>
<dbReference type="SUPFAM" id="SSF51735">
    <property type="entry name" value="NAD(P)-binding Rossmann-fold domains"/>
    <property type="match status" value="1"/>
</dbReference>
<protein>
    <submittedName>
        <fullName evidence="5">G5928 protein</fullName>
    </submittedName>
</protein>
<evidence type="ECO:0000313" key="6">
    <source>
        <dbReference type="Proteomes" id="UP001497392"/>
    </source>
</evidence>
<keyword evidence="3" id="KW-0560">Oxidoreductase</keyword>
<keyword evidence="2" id="KW-0521">NADP</keyword>
<evidence type="ECO:0000256" key="3">
    <source>
        <dbReference type="ARBA" id="ARBA00023002"/>
    </source>
</evidence>
<comment type="caution">
    <text evidence="5">The sequence shown here is derived from an EMBL/GenBank/DDBJ whole genome shotgun (WGS) entry which is preliminary data.</text>
</comment>
<dbReference type="PANTHER" id="PTHR43391">
    <property type="entry name" value="RETINOL DEHYDROGENASE-RELATED"/>
    <property type="match status" value="1"/>
</dbReference>
<organism evidence="5 6">
    <name type="scientific">Coccomyxa viridis</name>
    <dbReference type="NCBI Taxonomy" id="1274662"/>
    <lineage>
        <taxon>Eukaryota</taxon>
        <taxon>Viridiplantae</taxon>
        <taxon>Chlorophyta</taxon>
        <taxon>core chlorophytes</taxon>
        <taxon>Trebouxiophyceae</taxon>
        <taxon>Trebouxiophyceae incertae sedis</taxon>
        <taxon>Coccomyxaceae</taxon>
        <taxon>Coccomyxa</taxon>
    </lineage>
</organism>
<dbReference type="Gene3D" id="3.40.50.720">
    <property type="entry name" value="NAD(P)-binding Rossmann-like Domain"/>
    <property type="match status" value="1"/>
</dbReference>
<evidence type="ECO:0000313" key="5">
    <source>
        <dbReference type="EMBL" id="CAL5223416.1"/>
    </source>
</evidence>
<evidence type="ECO:0000256" key="1">
    <source>
        <dbReference type="ARBA" id="ARBA00006484"/>
    </source>
</evidence>
<keyword evidence="6" id="KW-1185">Reference proteome</keyword>
<dbReference type="InterPro" id="IPR036291">
    <property type="entry name" value="NAD(P)-bd_dom_sf"/>
</dbReference>
<dbReference type="CDD" id="cd05233">
    <property type="entry name" value="SDR_c"/>
    <property type="match status" value="1"/>
</dbReference>
<dbReference type="PRINTS" id="PR00080">
    <property type="entry name" value="SDRFAMILY"/>
</dbReference>
<dbReference type="EMBL" id="CAXHTA020000008">
    <property type="protein sequence ID" value="CAL5223416.1"/>
    <property type="molecule type" value="Genomic_DNA"/>
</dbReference>
<comment type="similarity">
    <text evidence="1 4">Belongs to the short-chain dehydrogenases/reductases (SDR) family.</text>
</comment>
<dbReference type="Proteomes" id="UP001497392">
    <property type="component" value="Unassembled WGS sequence"/>
</dbReference>
<dbReference type="PRINTS" id="PR00081">
    <property type="entry name" value="GDHRDH"/>
</dbReference>
<reference evidence="5 6" key="1">
    <citation type="submission" date="2024-06" db="EMBL/GenBank/DDBJ databases">
        <authorList>
            <person name="Kraege A."/>
            <person name="Thomma B."/>
        </authorList>
    </citation>
    <scope>NUCLEOTIDE SEQUENCE [LARGE SCALE GENOMIC DNA]</scope>
</reference>
<proteinExistence type="inferred from homology"/>
<dbReference type="Pfam" id="PF00106">
    <property type="entry name" value="adh_short"/>
    <property type="match status" value="1"/>
</dbReference>
<evidence type="ECO:0000256" key="4">
    <source>
        <dbReference type="RuleBase" id="RU000363"/>
    </source>
</evidence>